<evidence type="ECO:0000313" key="1">
    <source>
        <dbReference type="EMBL" id="MRN52795.1"/>
    </source>
</evidence>
<reference evidence="1 2" key="1">
    <citation type="submission" date="2019-11" db="EMBL/GenBank/DDBJ databases">
        <title>Paenibacillus monticola sp. nov., a novel PGPR strain isolated from mountain sample in China.</title>
        <authorList>
            <person name="Zhao Q."/>
            <person name="Li H.-P."/>
            <person name="Zhang J.-L."/>
        </authorList>
    </citation>
    <scope>NUCLEOTIDE SEQUENCE [LARGE SCALE GENOMIC DNA]</scope>
    <source>
        <strain evidence="1 2">LC-T2</strain>
    </source>
</reference>
<proteinExistence type="predicted"/>
<name>A0A7X2L177_9BACL</name>
<accession>A0A7X2L177</accession>
<evidence type="ECO:0000313" key="2">
    <source>
        <dbReference type="Proteomes" id="UP000463051"/>
    </source>
</evidence>
<evidence type="ECO:0008006" key="3">
    <source>
        <dbReference type="Google" id="ProtNLM"/>
    </source>
</evidence>
<dbReference type="RefSeq" id="WP_154117792.1">
    <property type="nucleotide sequence ID" value="NZ_WJXB01000002.1"/>
</dbReference>
<comment type="caution">
    <text evidence="1">The sequence shown here is derived from an EMBL/GenBank/DDBJ whole genome shotgun (WGS) entry which is preliminary data.</text>
</comment>
<protein>
    <recommendedName>
        <fullName evidence="3">Exosporium protein C</fullName>
    </recommendedName>
</protein>
<keyword evidence="2" id="KW-1185">Reference proteome</keyword>
<gene>
    <name evidence="1" type="ORF">GJB61_07260</name>
</gene>
<dbReference type="EMBL" id="WJXB01000002">
    <property type="protein sequence ID" value="MRN52795.1"/>
    <property type="molecule type" value="Genomic_DNA"/>
</dbReference>
<dbReference type="Proteomes" id="UP000463051">
    <property type="component" value="Unassembled WGS sequence"/>
</dbReference>
<organism evidence="1 2">
    <name type="scientific">Paenibacillus monticola</name>
    <dbReference type="NCBI Taxonomy" id="2666075"/>
    <lineage>
        <taxon>Bacteria</taxon>
        <taxon>Bacillati</taxon>
        <taxon>Bacillota</taxon>
        <taxon>Bacilli</taxon>
        <taxon>Bacillales</taxon>
        <taxon>Paenibacillaceae</taxon>
        <taxon>Paenibacillus</taxon>
    </lineage>
</organism>
<sequence length="150" mass="15245">MAIQFLDSRVSEFSSISTGTTVLPTTPTLLLGDIGLQVADVLATPNAADVRIELWGTIGVAGDVGNTVTITVERGGIGVSGTGVLIYTAVVDLFTGNNLLSFHAADFHPAVPGSGEIRYSMYAADTTGEGPDITITGPVAFSGVAQAGAF</sequence>
<dbReference type="AlphaFoldDB" id="A0A7X2L177"/>